<reference evidence="3" key="1">
    <citation type="submission" date="2015-11" db="EMBL/GenBank/DDBJ databases">
        <title>De novo transcriptome assembly of four potential Pierce s Disease insect vectors from Arizona vineyards.</title>
        <authorList>
            <person name="Tassone E.E."/>
        </authorList>
    </citation>
    <scope>NUCLEOTIDE SEQUENCE</scope>
</reference>
<sequence>MFTENIAAQWRVKDLELNDLNSLQLDGQDIGEDMVKYTIASKQAVWMFALFWSLSFFWIFLRCIFNVDFQVVRTTIHIYPKDIFVLYKNDKNQVKSSDTSSSDSEGVDLAPNKSLVRFRSSKLSPTTTRKSKNSSVPERHNASTSVKNLSVVSPESLEIHKKTTDVISDSTTQPSNTAYQETNGPDDVIVDLDKDTWMANSSNKQKNVSK</sequence>
<keyword evidence="2" id="KW-0812">Transmembrane</keyword>
<dbReference type="AlphaFoldDB" id="A0A1B6GYS3"/>
<accession>A0A1B6GYS3</accession>
<evidence type="ECO:0000256" key="1">
    <source>
        <dbReference type="SAM" id="MobiDB-lite"/>
    </source>
</evidence>
<evidence type="ECO:0000256" key="2">
    <source>
        <dbReference type="SAM" id="Phobius"/>
    </source>
</evidence>
<proteinExistence type="predicted"/>
<feature type="region of interest" description="Disordered" evidence="1">
    <location>
        <begin position="162"/>
        <end position="186"/>
    </location>
</feature>
<keyword evidence="2" id="KW-0472">Membrane</keyword>
<dbReference type="EMBL" id="GECZ01002217">
    <property type="protein sequence ID" value="JAS67552.1"/>
    <property type="molecule type" value="Transcribed_RNA"/>
</dbReference>
<gene>
    <name evidence="3" type="ORF">g.10655</name>
</gene>
<feature type="compositionally biased region" description="Polar residues" evidence="1">
    <location>
        <begin position="165"/>
        <end position="183"/>
    </location>
</feature>
<organism evidence="3">
    <name type="scientific">Cuerna arida</name>
    <dbReference type="NCBI Taxonomy" id="1464854"/>
    <lineage>
        <taxon>Eukaryota</taxon>
        <taxon>Metazoa</taxon>
        <taxon>Ecdysozoa</taxon>
        <taxon>Arthropoda</taxon>
        <taxon>Hexapoda</taxon>
        <taxon>Insecta</taxon>
        <taxon>Pterygota</taxon>
        <taxon>Neoptera</taxon>
        <taxon>Paraneoptera</taxon>
        <taxon>Hemiptera</taxon>
        <taxon>Auchenorrhyncha</taxon>
        <taxon>Membracoidea</taxon>
        <taxon>Cicadellidae</taxon>
        <taxon>Cicadellinae</taxon>
        <taxon>Proconiini</taxon>
        <taxon>Cuerna</taxon>
    </lineage>
</organism>
<name>A0A1B6GYS3_9HEMI</name>
<evidence type="ECO:0000313" key="3">
    <source>
        <dbReference type="EMBL" id="JAS67552.1"/>
    </source>
</evidence>
<feature type="transmembrane region" description="Helical" evidence="2">
    <location>
        <begin position="44"/>
        <end position="61"/>
    </location>
</feature>
<feature type="region of interest" description="Disordered" evidence="1">
    <location>
        <begin position="121"/>
        <end position="147"/>
    </location>
</feature>
<protein>
    <submittedName>
        <fullName evidence="3">Uncharacterized protein</fullName>
    </submittedName>
</protein>
<keyword evidence="2" id="KW-1133">Transmembrane helix</keyword>